<feature type="non-terminal residue" evidence="1">
    <location>
        <position position="51"/>
    </location>
</feature>
<evidence type="ECO:0000313" key="2">
    <source>
        <dbReference type="Proteomes" id="UP000789702"/>
    </source>
</evidence>
<reference evidence="1" key="1">
    <citation type="submission" date="2021-06" db="EMBL/GenBank/DDBJ databases">
        <authorList>
            <person name="Kallberg Y."/>
            <person name="Tangrot J."/>
            <person name="Rosling A."/>
        </authorList>
    </citation>
    <scope>NUCLEOTIDE SEQUENCE</scope>
    <source>
        <strain evidence="1">IL203A</strain>
    </source>
</reference>
<organism evidence="1 2">
    <name type="scientific">Dentiscutata heterogama</name>
    <dbReference type="NCBI Taxonomy" id="1316150"/>
    <lineage>
        <taxon>Eukaryota</taxon>
        <taxon>Fungi</taxon>
        <taxon>Fungi incertae sedis</taxon>
        <taxon>Mucoromycota</taxon>
        <taxon>Glomeromycotina</taxon>
        <taxon>Glomeromycetes</taxon>
        <taxon>Diversisporales</taxon>
        <taxon>Gigasporaceae</taxon>
        <taxon>Dentiscutata</taxon>
    </lineage>
</organism>
<proteinExistence type="predicted"/>
<accession>A0ACA9LK60</accession>
<name>A0ACA9LK60_9GLOM</name>
<gene>
    <name evidence="1" type="ORF">DHETER_LOCUS4199</name>
</gene>
<protein>
    <submittedName>
        <fullName evidence="1">12468_t:CDS:1</fullName>
    </submittedName>
</protein>
<evidence type="ECO:0000313" key="1">
    <source>
        <dbReference type="EMBL" id="CAG8527203.1"/>
    </source>
</evidence>
<dbReference type="Proteomes" id="UP000789702">
    <property type="component" value="Unassembled WGS sequence"/>
</dbReference>
<dbReference type="EMBL" id="CAJVPU010004044">
    <property type="protein sequence ID" value="CAG8527203.1"/>
    <property type="molecule type" value="Genomic_DNA"/>
</dbReference>
<sequence length="51" mass="5831">MKVKKKRIMMFSLLCQDVGFPLHKGWALKGNQKLGNKGGTRIKKNIKSMLE</sequence>
<keyword evidence="2" id="KW-1185">Reference proteome</keyword>
<comment type="caution">
    <text evidence="1">The sequence shown here is derived from an EMBL/GenBank/DDBJ whole genome shotgun (WGS) entry which is preliminary data.</text>
</comment>